<comment type="caution">
    <text evidence="3">The sequence shown here is derived from an EMBL/GenBank/DDBJ whole genome shotgun (WGS) entry which is preliminary data.</text>
</comment>
<sequence length="225" mass="25883">MLKWARLLTATLFSLILLAACGTTAQESKKNTGNGENQTEQNTTEKEVKNSEEPESAKDKEKNDAQVSDKIRLMEMNLSYEVNGSKKEETAFLKESDNLDYSLYLLPEYELTGEEPYTDVLYYKENDSHFMRIELLPGDVTMDDAAANVREQLESVGQEVKQIKDENGNQWLADARIYQFKKNNELVTAYLVEKEDWILKVTIFTTSEENHLDPFLKMAETIEKK</sequence>
<feature type="region of interest" description="Disordered" evidence="1">
    <location>
        <begin position="26"/>
        <end position="68"/>
    </location>
</feature>
<evidence type="ECO:0000256" key="2">
    <source>
        <dbReference type="SAM" id="SignalP"/>
    </source>
</evidence>
<evidence type="ECO:0000313" key="4">
    <source>
        <dbReference type="Proteomes" id="UP000676456"/>
    </source>
</evidence>
<accession>A0A942UR33</accession>
<dbReference type="AlphaFoldDB" id="A0A942UR33"/>
<gene>
    <name evidence="3" type="ORF">KHA91_01545</name>
</gene>
<proteinExistence type="predicted"/>
<dbReference type="RefSeq" id="WP_213096459.1">
    <property type="nucleotide sequence ID" value="NZ_JAGYPH010000001.1"/>
</dbReference>
<evidence type="ECO:0000313" key="3">
    <source>
        <dbReference type="EMBL" id="MBS4221439.1"/>
    </source>
</evidence>
<keyword evidence="4" id="KW-1185">Reference proteome</keyword>
<reference evidence="3 4" key="1">
    <citation type="submission" date="2021-05" db="EMBL/GenBank/DDBJ databases">
        <title>Novel Bacillus species.</title>
        <authorList>
            <person name="Liu G."/>
        </authorList>
    </citation>
    <scope>NUCLEOTIDE SEQUENCE [LARGE SCALE GENOMIC DNA]</scope>
    <source>
        <strain evidence="3 4">FJAT-49682</strain>
    </source>
</reference>
<dbReference type="EMBL" id="JAGYPN010000001">
    <property type="protein sequence ID" value="MBS4221439.1"/>
    <property type="molecule type" value="Genomic_DNA"/>
</dbReference>
<protein>
    <recommendedName>
        <fullName evidence="5">Lipoprotein</fullName>
    </recommendedName>
</protein>
<keyword evidence="2" id="KW-0732">Signal</keyword>
<feature type="compositionally biased region" description="Basic and acidic residues" evidence="1">
    <location>
        <begin position="43"/>
        <end position="68"/>
    </location>
</feature>
<organism evidence="3 4">
    <name type="scientific">Lederbergia citrea</name>
    <dbReference type="NCBI Taxonomy" id="2833581"/>
    <lineage>
        <taxon>Bacteria</taxon>
        <taxon>Bacillati</taxon>
        <taxon>Bacillota</taxon>
        <taxon>Bacilli</taxon>
        <taxon>Bacillales</taxon>
        <taxon>Bacillaceae</taxon>
        <taxon>Lederbergia</taxon>
    </lineage>
</organism>
<dbReference type="Proteomes" id="UP000676456">
    <property type="component" value="Unassembled WGS sequence"/>
</dbReference>
<evidence type="ECO:0008006" key="5">
    <source>
        <dbReference type="Google" id="ProtNLM"/>
    </source>
</evidence>
<evidence type="ECO:0000256" key="1">
    <source>
        <dbReference type="SAM" id="MobiDB-lite"/>
    </source>
</evidence>
<dbReference type="PROSITE" id="PS51257">
    <property type="entry name" value="PROKAR_LIPOPROTEIN"/>
    <property type="match status" value="1"/>
</dbReference>
<feature type="compositionally biased region" description="Low complexity" evidence="1">
    <location>
        <begin position="31"/>
        <end position="42"/>
    </location>
</feature>
<feature type="signal peptide" evidence="2">
    <location>
        <begin position="1"/>
        <end position="19"/>
    </location>
</feature>
<feature type="chain" id="PRO_5038690427" description="Lipoprotein" evidence="2">
    <location>
        <begin position="20"/>
        <end position="225"/>
    </location>
</feature>
<name>A0A942UR33_9BACI</name>